<dbReference type="PANTHER" id="PTHR19959">
    <property type="entry name" value="KINESIN LIGHT CHAIN"/>
    <property type="match status" value="1"/>
</dbReference>
<dbReference type="Pfam" id="PF13374">
    <property type="entry name" value="TPR_10"/>
    <property type="match status" value="2"/>
</dbReference>
<dbReference type="SMART" id="SM00028">
    <property type="entry name" value="TPR"/>
    <property type="match status" value="4"/>
</dbReference>
<accession>A0A9W8MLY5</accession>
<dbReference type="PANTHER" id="PTHR19959:SF119">
    <property type="entry name" value="FUNGAL LIPASE-LIKE DOMAIN-CONTAINING PROTEIN"/>
    <property type="match status" value="1"/>
</dbReference>
<evidence type="ECO:0008006" key="4">
    <source>
        <dbReference type="Google" id="ProtNLM"/>
    </source>
</evidence>
<name>A0A9W8MLY5_9AGAR</name>
<evidence type="ECO:0000256" key="1">
    <source>
        <dbReference type="PROSITE-ProRule" id="PRU00339"/>
    </source>
</evidence>
<dbReference type="OrthoDB" id="3047886at2759"/>
<dbReference type="InterPro" id="IPR011990">
    <property type="entry name" value="TPR-like_helical_dom_sf"/>
</dbReference>
<sequence length="516" mass="58299">MDRLPLALKMNPGLDGLYAQTFARSEHLPHFLDIISTIALLEEPLPTSGIAELLGMSTYKVVDVLVNLQAIIQVPGTDDIPVTLFHTSLRDFLTTQSRSGRFFAHPRHHVRLFLRALEFQLVLRRRKPDLLPSECNPAGAYALQYPLVHSSRGEGLFELTELDSALQLYREALRFHPGTASSPELTYARASVTHSRARLTRSLVNLDEAISLYREAIDLYPSPHPYRSISINKLGSTLMDRYRHTRTMADLKEAISLCRDALEHQPFPHPDRSSSLNTLSSALLMRYRRSGTKTDVEEAISLYREAVDLRPSPDPHRSASLNNLGNALRDRYLRTAAMADLEESIALHREALELCPSPHPGRSWSLDSLGTVLLVYYQQTQTVADLEEGISLHREALELRPHPHPHRASSLTALTISLHDLYNRTHTLPHLQEAIFHCEELLAFHYPAGHQDRVEYSGVLTSLLEMRFDATGQEEDLARIARLEEEEIQLSTCPSILDHIFRAIGWLKRSILARGA</sequence>
<dbReference type="EMBL" id="JANBPK010000012">
    <property type="protein sequence ID" value="KAJ2936890.1"/>
    <property type="molecule type" value="Genomic_DNA"/>
</dbReference>
<feature type="non-terminal residue" evidence="2">
    <location>
        <position position="516"/>
    </location>
</feature>
<dbReference type="PROSITE" id="PS50005">
    <property type="entry name" value="TPR"/>
    <property type="match status" value="2"/>
</dbReference>
<dbReference type="Proteomes" id="UP001140091">
    <property type="component" value="Unassembled WGS sequence"/>
</dbReference>
<comment type="caution">
    <text evidence="2">The sequence shown here is derived from an EMBL/GenBank/DDBJ whole genome shotgun (WGS) entry which is preliminary data.</text>
</comment>
<evidence type="ECO:0000313" key="2">
    <source>
        <dbReference type="EMBL" id="KAJ2936890.1"/>
    </source>
</evidence>
<evidence type="ECO:0000313" key="3">
    <source>
        <dbReference type="Proteomes" id="UP001140091"/>
    </source>
</evidence>
<feature type="repeat" description="TPR" evidence="1">
    <location>
        <begin position="146"/>
        <end position="179"/>
    </location>
</feature>
<dbReference type="SUPFAM" id="SSF48452">
    <property type="entry name" value="TPR-like"/>
    <property type="match status" value="1"/>
</dbReference>
<dbReference type="AlphaFoldDB" id="A0A9W8MLY5"/>
<keyword evidence="3" id="KW-1185">Reference proteome</keyword>
<dbReference type="Gene3D" id="1.25.40.10">
    <property type="entry name" value="Tetratricopeptide repeat domain"/>
    <property type="match status" value="2"/>
</dbReference>
<feature type="repeat" description="TPR" evidence="1">
    <location>
        <begin position="190"/>
        <end position="223"/>
    </location>
</feature>
<protein>
    <recommendedName>
        <fullName evidence="4">TPR-like protein</fullName>
    </recommendedName>
</protein>
<keyword evidence="1" id="KW-0802">TPR repeat</keyword>
<reference evidence="2" key="1">
    <citation type="submission" date="2022-06" db="EMBL/GenBank/DDBJ databases">
        <title>Genome Sequence of Candolleomyces eurysporus.</title>
        <authorList>
            <person name="Buettner E."/>
        </authorList>
    </citation>
    <scope>NUCLEOTIDE SEQUENCE</scope>
    <source>
        <strain evidence="2">VTCC 930004</strain>
    </source>
</reference>
<dbReference type="InterPro" id="IPR019734">
    <property type="entry name" value="TPR_rpt"/>
</dbReference>
<proteinExistence type="predicted"/>
<organism evidence="2 3">
    <name type="scientific">Candolleomyces eurysporus</name>
    <dbReference type="NCBI Taxonomy" id="2828524"/>
    <lineage>
        <taxon>Eukaryota</taxon>
        <taxon>Fungi</taxon>
        <taxon>Dikarya</taxon>
        <taxon>Basidiomycota</taxon>
        <taxon>Agaricomycotina</taxon>
        <taxon>Agaricomycetes</taxon>
        <taxon>Agaricomycetidae</taxon>
        <taxon>Agaricales</taxon>
        <taxon>Agaricineae</taxon>
        <taxon>Psathyrellaceae</taxon>
        <taxon>Candolleomyces</taxon>
    </lineage>
</organism>
<gene>
    <name evidence="2" type="ORF">H1R20_g206</name>
</gene>